<dbReference type="Proteomes" id="UP000029109">
    <property type="component" value="Unassembled WGS sequence"/>
</dbReference>
<accession>A0A7V8KQX4</accession>
<proteinExistence type="predicted"/>
<dbReference type="AlphaFoldDB" id="A0A7V8KQX4"/>
<dbReference type="EMBL" id="JGZJ01000007">
    <property type="protein sequence ID" value="KFI83025.1"/>
    <property type="molecule type" value="Genomic_DNA"/>
</dbReference>
<organism evidence="2 3">
    <name type="scientific">Bifidobacterium pullorum</name>
    <dbReference type="NCBI Taxonomy" id="78448"/>
    <lineage>
        <taxon>Bacteria</taxon>
        <taxon>Bacillati</taxon>
        <taxon>Actinomycetota</taxon>
        <taxon>Actinomycetes</taxon>
        <taxon>Bifidobacteriales</taxon>
        <taxon>Bifidobacteriaceae</taxon>
        <taxon>Bifidobacterium</taxon>
    </lineage>
</organism>
<dbReference type="Gene3D" id="3.30.70.920">
    <property type="match status" value="1"/>
</dbReference>
<dbReference type="Pfam" id="PF01037">
    <property type="entry name" value="AsnC_trans_reg"/>
    <property type="match status" value="1"/>
</dbReference>
<feature type="domain" description="Transcription regulator AsnC/Lrp ligand binding" evidence="1">
    <location>
        <begin position="56"/>
        <end position="127"/>
    </location>
</feature>
<dbReference type="InterPro" id="IPR011008">
    <property type="entry name" value="Dimeric_a/b-barrel"/>
</dbReference>
<protein>
    <submittedName>
        <fullName evidence="2">Transcriptional regulator, AsnC family protein</fullName>
    </submittedName>
</protein>
<comment type="caution">
    <text evidence="2">The sequence shown here is derived from an EMBL/GenBank/DDBJ whole genome shotgun (WGS) entry which is preliminary data.</text>
</comment>
<dbReference type="SUPFAM" id="SSF54909">
    <property type="entry name" value="Dimeric alpha+beta barrel"/>
    <property type="match status" value="1"/>
</dbReference>
<name>A0A7V8KQX4_9BIFI</name>
<evidence type="ECO:0000313" key="3">
    <source>
        <dbReference type="Proteomes" id="UP000029109"/>
    </source>
</evidence>
<evidence type="ECO:0000259" key="1">
    <source>
        <dbReference type="Pfam" id="PF01037"/>
    </source>
</evidence>
<reference evidence="2 3" key="1">
    <citation type="submission" date="2014-03" db="EMBL/GenBank/DDBJ databases">
        <title>Genomics of Bifidobacteria.</title>
        <authorList>
            <person name="Ventura M."/>
            <person name="Milani C."/>
            <person name="Lugli G.A."/>
        </authorList>
    </citation>
    <scope>NUCLEOTIDE SEQUENCE [LARGE SCALE GENOMIC DNA]</scope>
    <source>
        <strain evidence="2 3">LMG 21816</strain>
    </source>
</reference>
<sequence length="142" mass="15415">MLAMPRRSNVDVRTAYMSDCGRRTIAYNERQRCSTAGTAWTPAGRMKEDPMTNAIVLIDVKSGKANEAARAVAEIRGVREVYSVAGDIDLVAVINADDIDQLTEIIPGGIAKVDGVTRTRTLMAFKTFSSRDEAAAYDLGLD</sequence>
<dbReference type="InterPro" id="IPR019887">
    <property type="entry name" value="Tscrpt_reg_AsnC/Lrp_C"/>
</dbReference>
<gene>
    <name evidence="2" type="ORF">BPULL_1154</name>
</gene>
<evidence type="ECO:0000313" key="2">
    <source>
        <dbReference type="EMBL" id="KFI83025.1"/>
    </source>
</evidence>